<name>V5Q7I2_9CAUD</name>
<proteinExistence type="predicted"/>
<keyword evidence="2" id="KW-1185">Reference proteome</keyword>
<organism evidence="1 2">
    <name type="scientific">Xylella phage Sano</name>
    <dbReference type="NCBI Taxonomy" id="1415148"/>
    <lineage>
        <taxon>Viruses</taxon>
        <taxon>Duplodnaviria</taxon>
        <taxon>Heunggongvirae</taxon>
        <taxon>Uroviricota</taxon>
        <taxon>Caudoviricetes</taxon>
        <taxon>Casjensviridae</taxon>
        <taxon>Sanovirus</taxon>
        <taxon>Sanovirus sano</taxon>
        <taxon>Xylella virus Sano</taxon>
    </lineage>
</organism>
<evidence type="ECO:0000313" key="2">
    <source>
        <dbReference type="Proteomes" id="UP000018621"/>
    </source>
</evidence>
<gene>
    <name evidence="1" type="ORF">Sano_23</name>
</gene>
<evidence type="ECO:0000313" key="1">
    <source>
        <dbReference type="EMBL" id="AHB12043.1"/>
    </source>
</evidence>
<dbReference type="EMBL" id="KF626665">
    <property type="protein sequence ID" value="AHB12043.1"/>
    <property type="molecule type" value="Genomic_DNA"/>
</dbReference>
<dbReference type="Proteomes" id="UP000018621">
    <property type="component" value="Segment"/>
</dbReference>
<dbReference type="OrthoDB" id="30970at10239"/>
<reference evidence="1 2" key="1">
    <citation type="journal article" date="2014" name="J. Bacteriol.">
        <title>Characterization of novel virulent broad-host-range phages of Xylella fastidiosa and Xanthomonas.</title>
        <authorList>
            <person name="Ahern S.J."/>
            <person name="Das M."/>
            <person name="Bhowmick T.S."/>
            <person name="Young R."/>
            <person name="Gonzalez C.F."/>
        </authorList>
    </citation>
    <scope>NUCLEOTIDE SEQUENCE [LARGE SCALE GENOMIC DNA]</scope>
</reference>
<accession>V5Q7I2</accession>
<protein>
    <submittedName>
        <fullName evidence="1">Uncharacterized protein</fullName>
    </submittedName>
</protein>
<sequence>MSDRNYAAMRAAARDPPQACMHAAATADPYFNESFPMPLPPPEKRRYEHMAPYRGYTIATYKDMLDEPVYTVEGVPIFAVYFALDEFGDSITPVDTCFWSPFLARAMIDIYVGMTEGERKTWWKRQGAWPMIHQNYSSQHHLPMLLDVMRGIAAECSDPDLDILFGDASEFGKHVEKRIKQGLDTLHISPKPE</sequence>